<protein>
    <submittedName>
        <fullName evidence="1">Uncharacterized protein</fullName>
    </submittedName>
</protein>
<comment type="caution">
    <text evidence="1">The sequence shown here is derived from an EMBL/GenBank/DDBJ whole genome shotgun (WGS) entry which is preliminary data.</text>
</comment>
<evidence type="ECO:0000313" key="2">
    <source>
        <dbReference type="Proteomes" id="UP000831701"/>
    </source>
</evidence>
<reference evidence="1" key="1">
    <citation type="submission" date="2022-04" db="EMBL/GenBank/DDBJ databases">
        <title>Jade perch genome.</title>
        <authorList>
            <person name="Chao B."/>
        </authorList>
    </citation>
    <scope>NUCLEOTIDE SEQUENCE</scope>
    <source>
        <strain evidence="1">CB-2022</strain>
    </source>
</reference>
<accession>A0ACB8WAH8</accession>
<name>A0ACB8WAH8_9TELE</name>
<organism evidence="1 2">
    <name type="scientific">Scortum barcoo</name>
    <name type="common">barcoo grunter</name>
    <dbReference type="NCBI Taxonomy" id="214431"/>
    <lineage>
        <taxon>Eukaryota</taxon>
        <taxon>Metazoa</taxon>
        <taxon>Chordata</taxon>
        <taxon>Craniata</taxon>
        <taxon>Vertebrata</taxon>
        <taxon>Euteleostomi</taxon>
        <taxon>Actinopterygii</taxon>
        <taxon>Neopterygii</taxon>
        <taxon>Teleostei</taxon>
        <taxon>Neoteleostei</taxon>
        <taxon>Acanthomorphata</taxon>
        <taxon>Eupercaria</taxon>
        <taxon>Centrarchiformes</taxon>
        <taxon>Terapontoidei</taxon>
        <taxon>Terapontidae</taxon>
        <taxon>Scortum</taxon>
    </lineage>
</organism>
<dbReference type="EMBL" id="CM041543">
    <property type="protein sequence ID" value="KAI3364665.1"/>
    <property type="molecule type" value="Genomic_DNA"/>
</dbReference>
<gene>
    <name evidence="1" type="ORF">L3Q82_010846</name>
</gene>
<keyword evidence="2" id="KW-1185">Reference proteome</keyword>
<dbReference type="Proteomes" id="UP000831701">
    <property type="component" value="Chromosome 13"/>
</dbReference>
<evidence type="ECO:0000313" key="1">
    <source>
        <dbReference type="EMBL" id="KAI3364665.1"/>
    </source>
</evidence>
<proteinExistence type="predicted"/>
<sequence length="3327" mass="370140">MFSVRIVTADFYLASPIKELDVCYSDFRQSDVKKVPVVRIFGATPAGQPALRLISLSGMKHLPSHHLVSLILSAQMTGSTVPSVSSAGETSGDSWQLGPCLSSSRLSLSDGDMLATKWVEERCQNPPSPSSPEALLSVMRVGKKKVSKDKEDVKWICCCCCVAGQKTCLHLHGVFPYIYVPYDGYGQQPERYLRQVAFSIDRALNVAMGNPASSTQHVFKVVLVSGMPFYGYHAKEKHFMKIYLYNPQMVKRVCELLQSGAVMNKSYQPHEGHIPYLLQLFIDYNLYGMNLVNLGAVKFRRSQNKDAASAPDRQTPISRPSISPWKSPCTSKLNDSTMGGTFVRWDENAIPCSLVLDEVEKQSTCELEVDAVAVDILNRLEIENQIGRNPGLQAIWEDEKQRRREKNEASQIETPESQDRGFVTSTESEKIFMKRFKEILKENEFDVTQGSSVGDGEDQEDYLSELTLHSDPLTPEGLPCTPANAVEVHRDSQPDSRSTGKFPEEAIVDEEAILSLLENSQTFLPLSQTSNHSPLLDNSQDHAIIDLLAGLEDDGFCRTPVRQNSQSHSLPGARSYHCNSDEEEAEPDLDKEEGELSMIMSQRWDSEQPESSSLPRQVCLCRMHVVKEPEDNFSDEQQESSDEDMEWSGNNSLFANLSIPQLDGAADESSDSSLTDSGSRSQSSLIVTEKMLGKRNAFPRETVHLEPPSSAKILLECKHPEHRPGHVLDTEQPLDKHFQSKSSQDSSSECSTGFKVNKEIPYIPPVKHPIPCKIANHPEMSPICVDKEDIRSLYTYDKKTSIALDKTDLESFPFGNGKVAKNRKKYGSIKNVETNCLSILQNHRTFSLCYSELRNCSAKTELELSQKDSKSPILRNISTSPSPMEEDGFLDPQEEEMGQESEEGDVGELKIRYEDYQENKTERTIVAQQEAHYKFFPSVILSNCLSRKKAGSKKLTDSCGELEQAQPRRTKLKVNKKRLGVVGQRNKLNIIESSTSDSQVSADFTSITPAYPATADTEMAVLEDKPVKEAEPIKNGPIKEEKPIIGAEPVTKVKPESGERSVNEQTEPLSETPATTVSSFPEVAKDSAEDRLSPVKDLSAKVTCTKPSALPGSKYTLRAKRKMIYDSEDGEHSGATRSKNPASVKERLKDTNVPSGQEPKYQKRRKKEPPIIIKYIIINRFKGQKNMLVKMSKVNAGEQKVLLTPDKLERYSKLAPLKDFWPKVPESTAVKFPIIEPKAKKHPKRKAKVNSTNKKTVGSSSKPRVKRRESVRRSKGCQRGPVLPSLPPPRPCYCELADDQGVDYTDVMVELGYLSDRSPSPTDSTPPRCWSPSDPLMDTSSSEQMINPLSDPCLSSIFGMPRTVSLTKGAQNKSQTAKSKKSTDTKRKVSKSITKPPEEEEPKKDKSRQSGGATPSQKKKAKDTAESTVSSSATTTRPRKSRKKKTEEPQSHDSSKDSSQLLFPEVDLPPSESSSQEIPPFQQPVSTDNTSQGSFQTASISNSNSVAQPIEPKVEDCETSIMEVNQSFSVPAQLKQQGCQTTVVKAEDSQEEYLAPPPPLASRPLLGDSKETRLAASSPPSGPKNGEIPILSETPSGLAVLKQLLQRRQHGQALPLQVVGTANHSTAVAQATALLDPTAKPVKSKRAPSTTPRKPRAPKATTPKDKKPRIRKGKASSTQPNLPVKQEDNMSDDCPIFLSDPGLDSCNFIEDSLSPELPHNYTFDINAIDQTEFSSPYSGSQFVLTDKNLPVKFLSDVSQEAVSAQALCFEKKLDKLFGSEEELPKGSDCHKTSPDLFNRPDNGDTILNHLTFPDTEKIKSREWDFSLGKAHTLSPFQDFHCERKELLFSVFDPVLPLPLSSASFVDHEGSPTGEPLEGIDGLTSTTPSSSPCSISSLSQVRASQLLRGAGGGGHILKPLMSPPSRDEILSTLLDLEMSEATFQEPFCSDPSDAPGKPMEVGGRKLTVSTRLVKELAEFSGDLSLEGLHFWKTAFSAMTHPTTTITSSSQPQGADALEANKEQAEPFSASDKKVILLPCKNPPSRERIQLWLEARKQYESLQKGRRDTGVLKKGVGLDVEGNLERSEQPAAASCPAVKVDLCERLSSIRTQRRKKHNLSLIMSPLKNTGSQPKSTEVSPVSDEGGVVINHEDKEKDEDDDDDDDGDDGDDDDKATSPQSPELPSWQLSCQPSPSGPDRLSKNRQSETSLELLSPRLLNSPDKLEENLSPSLLHGSSREEGRTSPHLHSTPFLRRRRRSKEDLEPVCSTPLSVGKKFSSSMASPNSSQTRVFASRTVPGCGLLGLPVPVNCVRSPTGQHGPIGLLLQPDGIPYFRCPPPGSRVAATTGTRDLASTTSNCRASTMEAENMVHSDSMSPASLGICEKLFRRWELKTSLTEGSARRSQQTLTIRLGLPAEDPISQRLQQRRRSQADPLRRVLLTTQMKNQFAALNVPKKDNSQIEGPSIANSYGFKISMQNLQDAKALHEVQYLTLMGMELHARTRRDLEPDPEFDPICALFYCLTSDAPLPDVDSTQLTGAIVVDKNHQSHDQVRRGTAPLLVRSGVSGLQVTYVTDEKMLFQEMITIMRRFDPDILVGYEVQMHSWGYLLQRAATLEVDLCQQLSRVPGDSKDNRFTADRDEYGADTMTEINIIGRITLNLWRVMKTEAGVTLNNYTFENVAFHVLHQRFPVYSPRTLSDWFDHNTDLYRWKMVDHYVSRVRGTMQLLQQHDIIGRTSELARVFGIQFFHVLTRGSQYRVESMMLRVAKPLNYIPVTPSIQQRAQQRAPQCIPLVMEPESRFYSNSVIVLDFQSLYPSIVIAYNYCFSTCLGHVDSQGTPDEFKFGCTSLRVPPELLYQLRSDITVSPNGIAFSSVRKGVLPSMLEEILNTRIMVKQSMKTYKQDKALMRLLDARQLGLKLIANVTFGYTAANYSGRMPSVEVGDSIVHKARETLERAIRLVNDTKKWGARVVYGDTDSMFVLLKGATKEQAFKIGNEIAEAVTATNPKPVKLKFEKVVYLPCVLQTKKRYVGYICTKALTRRSLCLFDAKGIETVRRDGCPAVSKILERSIKLLFETRDISQVKQFVQRQCVKILDGRASMQDLTFAKEYRGSGSYRPGACVPALELTRRMMAYDRRLEPRVGERVPYVIVYGMPGVPLIQLVRRPMEVLQDPSLRLNATYYITKQILPPLARIFQLIGVDVFSWYQELPRIQKASCSSAVGGEEVGRKGTISQYFTTLHCPVCDELTQLGVCSRCRAEPQRVAVTLYQDMRQWESQQDQLLKICRNCSGCAERQVPCVSLDCPVLYKLSRVNRQLSKAPYLRQLLEQF</sequence>